<organism evidence="1">
    <name type="scientific">Arundo donax</name>
    <name type="common">Giant reed</name>
    <name type="synonym">Donax arundinaceus</name>
    <dbReference type="NCBI Taxonomy" id="35708"/>
    <lineage>
        <taxon>Eukaryota</taxon>
        <taxon>Viridiplantae</taxon>
        <taxon>Streptophyta</taxon>
        <taxon>Embryophyta</taxon>
        <taxon>Tracheophyta</taxon>
        <taxon>Spermatophyta</taxon>
        <taxon>Magnoliopsida</taxon>
        <taxon>Liliopsida</taxon>
        <taxon>Poales</taxon>
        <taxon>Poaceae</taxon>
        <taxon>PACMAD clade</taxon>
        <taxon>Arundinoideae</taxon>
        <taxon>Arundineae</taxon>
        <taxon>Arundo</taxon>
    </lineage>
</organism>
<accession>A0A0A9EAB0</accession>
<proteinExistence type="predicted"/>
<reference evidence="1" key="1">
    <citation type="submission" date="2014-09" db="EMBL/GenBank/DDBJ databases">
        <authorList>
            <person name="Magalhaes I.L.F."/>
            <person name="Oliveira U."/>
            <person name="Santos F.R."/>
            <person name="Vidigal T.H.D.A."/>
            <person name="Brescovit A.D."/>
            <person name="Santos A.J."/>
        </authorList>
    </citation>
    <scope>NUCLEOTIDE SEQUENCE</scope>
    <source>
        <tissue evidence="1">Shoot tissue taken approximately 20 cm above the soil surface</tissue>
    </source>
</reference>
<protein>
    <submittedName>
        <fullName evidence="1">Uncharacterized protein</fullName>
    </submittedName>
</protein>
<reference evidence="1" key="2">
    <citation type="journal article" date="2015" name="Data Brief">
        <title>Shoot transcriptome of the giant reed, Arundo donax.</title>
        <authorList>
            <person name="Barrero R.A."/>
            <person name="Guerrero F.D."/>
            <person name="Moolhuijzen P."/>
            <person name="Goolsby J.A."/>
            <person name="Tidwell J."/>
            <person name="Bellgard S.E."/>
            <person name="Bellgard M.I."/>
        </authorList>
    </citation>
    <scope>NUCLEOTIDE SEQUENCE</scope>
    <source>
        <tissue evidence="1">Shoot tissue taken approximately 20 cm above the soil surface</tissue>
    </source>
</reference>
<sequence>MGGPTISIRRVCLGSSFILWLIIHLQNMLKYRIILLQLSSFKTTLWRGTGGAKSLAAGTRRRGAGEVAWRWEREERECE</sequence>
<dbReference type="EMBL" id="GBRH01200226">
    <property type="protein sequence ID" value="JAD97669.1"/>
    <property type="molecule type" value="Transcribed_RNA"/>
</dbReference>
<name>A0A0A9EAB0_ARUDO</name>
<evidence type="ECO:0000313" key="1">
    <source>
        <dbReference type="EMBL" id="JAD97669.1"/>
    </source>
</evidence>
<dbReference type="AlphaFoldDB" id="A0A0A9EAB0"/>